<evidence type="ECO:0000313" key="2">
    <source>
        <dbReference type="Proteomes" id="UP000244924"/>
    </source>
</evidence>
<keyword evidence="2" id="KW-1185">Reference proteome</keyword>
<name>A0A2R8BKW0_9RHOB</name>
<proteinExistence type="predicted"/>
<dbReference type="SUPFAM" id="SSF101898">
    <property type="entry name" value="NHL repeat"/>
    <property type="match status" value="1"/>
</dbReference>
<evidence type="ECO:0008006" key="3">
    <source>
        <dbReference type="Google" id="ProtNLM"/>
    </source>
</evidence>
<protein>
    <recommendedName>
        <fullName evidence="3">Phage tail protein domain-containing protein</fullName>
    </recommendedName>
</protein>
<dbReference type="Proteomes" id="UP000244924">
    <property type="component" value="Unassembled WGS sequence"/>
</dbReference>
<sequence length="706" mass="75702">MTHPRDRVYRFETAAQWGAGAGVGLVLREEAGGVARLDVPGAPVAERLPGTTDADARALLARDPAGRLIWLRRDGGVFVDDDGRAIRLARIPPGLAGSATRLIWGQRFGWVLAEGQIVRIDTATGQRLGVFAQDGWQPEGIAADTCDGLLIVERRDEERRLRRLRSDGVSHPETVELPAKGRILVGKSATDGRLRLVRIDPGDDEGWTLIVVDLAKRAFVPHEKEAKPKPDPEGPVALRDGGAVALKDAEDGGIFEAGPGHVGPVLKPLWNEGACKIGHITDLQSDGDCLVASTETGLWRICDSHEASSARRVAWLSPVLRSPLGERSGWQRADLTVVAPEGAEITIAACGFTGAPHARATRQDVMSTELKVFEDAGWDATPISRHYGRGGSSVCRHYLGEIGAEFLLLRVTVEVPACAGPASLGALRVLYPDRSLIEHLPAIYRDGARSERQMRRALAGFQAVVDDIDDKITAATDRVDPATADPLWSRFLLHWLGHGDLSRLPFEKRRALLADLPGAMQMRGTRAGLERVMESLAPGAFAIEDGAEGPADWLLPAADDPAGGRLGRDTRLPKVRRHPWTLGCTAPLGTGRLGRDCGVVSGTLCSATITVRLFGSAKLKEELSPFTAAIARNFAPANTRVRCDFTAHDPRPGLGLGPAVGEITLGPDDSRALGAWTLPDAGTRSARPDEPARLDQANLNGNLVLE</sequence>
<dbReference type="InterPro" id="IPR011748">
    <property type="entry name" value="Unchr_phage_tail-like"/>
</dbReference>
<dbReference type="OrthoDB" id="9150962at2"/>
<gene>
    <name evidence="1" type="ORF">DEA8626_03030</name>
</gene>
<dbReference type="EMBL" id="OMOQ01000002">
    <property type="protein sequence ID" value="SPH23953.1"/>
    <property type="molecule type" value="Genomic_DNA"/>
</dbReference>
<organism evidence="1 2">
    <name type="scientific">Albidovulum aquaemixtae</name>
    <dbReference type="NCBI Taxonomy" id="1542388"/>
    <lineage>
        <taxon>Bacteria</taxon>
        <taxon>Pseudomonadati</taxon>
        <taxon>Pseudomonadota</taxon>
        <taxon>Alphaproteobacteria</taxon>
        <taxon>Rhodobacterales</taxon>
        <taxon>Paracoccaceae</taxon>
        <taxon>Albidovulum</taxon>
    </lineage>
</organism>
<reference evidence="1 2" key="1">
    <citation type="submission" date="2018-03" db="EMBL/GenBank/DDBJ databases">
        <authorList>
            <person name="Keele B.F."/>
        </authorList>
    </citation>
    <scope>NUCLEOTIDE SEQUENCE [LARGE SCALE GENOMIC DNA]</scope>
    <source>
        <strain evidence="1 2">CECT 8626</strain>
    </source>
</reference>
<dbReference type="RefSeq" id="WP_108854016.1">
    <property type="nucleotide sequence ID" value="NZ_OMOQ01000002.1"/>
</dbReference>
<accession>A0A2R8BKW0</accession>
<dbReference type="AlphaFoldDB" id="A0A2R8BKW0"/>
<dbReference type="NCBIfam" id="TIGR02242">
    <property type="entry name" value="tail_TIGR02242"/>
    <property type="match status" value="1"/>
</dbReference>
<evidence type="ECO:0000313" key="1">
    <source>
        <dbReference type="EMBL" id="SPH23953.1"/>
    </source>
</evidence>